<comment type="cofactor">
    <cofactor evidence="7">
        <name>Zn(2+)</name>
        <dbReference type="ChEBI" id="CHEBI:29105"/>
    </cofactor>
    <text evidence="7">Binds 2 Zn(2+) ions per subunit.</text>
</comment>
<dbReference type="PIRSF" id="PIRSF005457">
    <property type="entry name" value="Glx"/>
    <property type="match status" value="1"/>
</dbReference>
<accession>A0ABV6BF27</accession>
<feature type="binding site" evidence="7">
    <location>
        <position position="59"/>
    </location>
    <ligand>
        <name>Zn(2+)</name>
        <dbReference type="ChEBI" id="CHEBI:29105"/>
        <label>2</label>
    </ligand>
</feature>
<dbReference type="GO" id="GO:0004416">
    <property type="term" value="F:hydroxyacylglutathione hydrolase activity"/>
    <property type="evidence" value="ECO:0007669"/>
    <property type="project" value="UniProtKB-EC"/>
</dbReference>
<dbReference type="RefSeq" id="WP_377242000.1">
    <property type="nucleotide sequence ID" value="NZ_JBHLXP010000001.1"/>
</dbReference>
<comment type="pathway">
    <text evidence="2 7">Secondary metabolite metabolism; methylglyoxal degradation; (R)-lactate from methylglyoxal: step 2/2.</text>
</comment>
<evidence type="ECO:0000256" key="1">
    <source>
        <dbReference type="ARBA" id="ARBA00001623"/>
    </source>
</evidence>
<comment type="similarity">
    <text evidence="3 7">Belongs to the metallo-beta-lactamase superfamily. Glyoxalase II family.</text>
</comment>
<reference evidence="9 10" key="1">
    <citation type="submission" date="2024-09" db="EMBL/GenBank/DDBJ databases">
        <authorList>
            <person name="Sun Q."/>
            <person name="Mori K."/>
        </authorList>
    </citation>
    <scope>NUCLEOTIDE SEQUENCE [LARGE SCALE GENOMIC DNA]</scope>
    <source>
        <strain evidence="9 10">KCTC 23315</strain>
    </source>
</reference>
<feature type="binding site" evidence="7">
    <location>
        <position position="58"/>
    </location>
    <ligand>
        <name>Zn(2+)</name>
        <dbReference type="ChEBI" id="CHEBI:29105"/>
        <label>2</label>
    </ligand>
</feature>
<name>A0ABV6BF27_9GAMM</name>
<dbReference type="InterPro" id="IPR050110">
    <property type="entry name" value="Glyoxalase_II_hydrolase"/>
</dbReference>
<evidence type="ECO:0000256" key="5">
    <source>
        <dbReference type="ARBA" id="ARBA00022801"/>
    </source>
</evidence>
<feature type="binding site" evidence="7">
    <location>
        <position position="135"/>
    </location>
    <ligand>
        <name>Zn(2+)</name>
        <dbReference type="ChEBI" id="CHEBI:29105"/>
        <label>2</label>
    </ligand>
</feature>
<evidence type="ECO:0000256" key="2">
    <source>
        <dbReference type="ARBA" id="ARBA00004963"/>
    </source>
</evidence>
<evidence type="ECO:0000313" key="10">
    <source>
        <dbReference type="Proteomes" id="UP001589813"/>
    </source>
</evidence>
<comment type="subunit">
    <text evidence="7">Monomer.</text>
</comment>
<dbReference type="HAMAP" id="MF_01374">
    <property type="entry name" value="Glyoxalase_2"/>
    <property type="match status" value="1"/>
</dbReference>
<keyword evidence="4 7" id="KW-0479">Metal-binding</keyword>
<protein>
    <recommendedName>
        <fullName evidence="7">Hydroxyacylglutathione hydrolase</fullName>
        <ecNumber evidence="7">3.1.2.6</ecNumber>
    </recommendedName>
    <alternativeName>
        <fullName evidence="7">Glyoxalase II</fullName>
        <shortName evidence="7">Glx II</shortName>
    </alternativeName>
</protein>
<dbReference type="InterPro" id="IPR017782">
    <property type="entry name" value="Hydroxyacylglutathione_Hdrlase"/>
</dbReference>
<dbReference type="Gene3D" id="3.60.15.10">
    <property type="entry name" value="Ribonuclease Z/Hydroxyacylglutathione hydrolase-like"/>
    <property type="match status" value="1"/>
</dbReference>
<dbReference type="InterPro" id="IPR036866">
    <property type="entry name" value="RibonucZ/Hydroxyglut_hydro"/>
</dbReference>
<dbReference type="NCBIfam" id="TIGR03413">
    <property type="entry name" value="GSH_gloB"/>
    <property type="match status" value="1"/>
</dbReference>
<organism evidence="9 10">
    <name type="scientific">Rheinheimera tilapiae</name>
    <dbReference type="NCBI Taxonomy" id="875043"/>
    <lineage>
        <taxon>Bacteria</taxon>
        <taxon>Pseudomonadati</taxon>
        <taxon>Pseudomonadota</taxon>
        <taxon>Gammaproteobacteria</taxon>
        <taxon>Chromatiales</taxon>
        <taxon>Chromatiaceae</taxon>
        <taxon>Rheinheimera</taxon>
    </lineage>
</organism>
<dbReference type="SMART" id="SM00849">
    <property type="entry name" value="Lactamase_B"/>
    <property type="match status" value="1"/>
</dbReference>
<dbReference type="Pfam" id="PF16123">
    <property type="entry name" value="HAGH_C"/>
    <property type="match status" value="1"/>
</dbReference>
<dbReference type="Proteomes" id="UP001589813">
    <property type="component" value="Unassembled WGS sequence"/>
</dbReference>
<dbReference type="Pfam" id="PF00753">
    <property type="entry name" value="Lactamase_B"/>
    <property type="match status" value="1"/>
</dbReference>
<keyword evidence="5 7" id="KW-0378">Hydrolase</keyword>
<dbReference type="PANTHER" id="PTHR43705">
    <property type="entry name" value="HYDROXYACYLGLUTATHIONE HYDROLASE"/>
    <property type="match status" value="1"/>
</dbReference>
<dbReference type="EMBL" id="JBHLXP010000001">
    <property type="protein sequence ID" value="MFC0048115.1"/>
    <property type="molecule type" value="Genomic_DNA"/>
</dbReference>
<dbReference type="InterPro" id="IPR001279">
    <property type="entry name" value="Metallo-B-lactamas"/>
</dbReference>
<dbReference type="SUPFAM" id="SSF56281">
    <property type="entry name" value="Metallo-hydrolase/oxidoreductase"/>
    <property type="match status" value="1"/>
</dbReference>
<feature type="binding site" evidence="7">
    <location>
        <position position="54"/>
    </location>
    <ligand>
        <name>Zn(2+)</name>
        <dbReference type="ChEBI" id="CHEBI:29105"/>
        <label>1</label>
    </ligand>
</feature>
<dbReference type="CDD" id="cd07723">
    <property type="entry name" value="hydroxyacylglutathione_hydrolase_MBL-fold"/>
    <property type="match status" value="1"/>
</dbReference>
<feature type="binding site" evidence="7">
    <location>
        <position position="56"/>
    </location>
    <ligand>
        <name>Zn(2+)</name>
        <dbReference type="ChEBI" id="CHEBI:29105"/>
        <label>1</label>
    </ligand>
</feature>
<comment type="caution">
    <text evidence="9">The sequence shown here is derived from an EMBL/GenBank/DDBJ whole genome shotgun (WGS) entry which is preliminary data.</text>
</comment>
<comment type="catalytic activity">
    <reaction evidence="1 7">
        <text>an S-(2-hydroxyacyl)glutathione + H2O = a 2-hydroxy carboxylate + glutathione + H(+)</text>
        <dbReference type="Rhea" id="RHEA:21864"/>
        <dbReference type="ChEBI" id="CHEBI:15377"/>
        <dbReference type="ChEBI" id="CHEBI:15378"/>
        <dbReference type="ChEBI" id="CHEBI:57925"/>
        <dbReference type="ChEBI" id="CHEBI:58896"/>
        <dbReference type="ChEBI" id="CHEBI:71261"/>
        <dbReference type="EC" id="3.1.2.6"/>
    </reaction>
</comment>
<dbReference type="EC" id="3.1.2.6" evidence="7"/>
<sequence length="255" mass="28301">MAFIPEPIPILQDNYIWLLRQGQQAIIVDPGQSDPVHQYLLAHQLTLCAILITHQHPDHIGGLAQLRSHWPDAAVYVPAPSIHGVQLDGIQVQDGQYLQPHGWSTPIQVLAVPGHTLNHLAYLQSGTPAVLLCGDTLFSAGCGRLFEGTPLQMLASLQRLAALPADTLVCCAHEYTLANLKFALAVEPENQALVEYQLTAENLRSNDLPTLPTNIGLELQINPFLRCALPELQQRWQQPDPLALFTFLRQWKNNF</sequence>
<comment type="function">
    <text evidence="7">Thiolesterase that catalyzes the hydrolysis of S-D-lactoyl-glutathione to form glutathione and D-lactic acid.</text>
</comment>
<evidence type="ECO:0000259" key="8">
    <source>
        <dbReference type="SMART" id="SM00849"/>
    </source>
</evidence>
<proteinExistence type="inferred from homology"/>
<feature type="binding site" evidence="7">
    <location>
        <position position="135"/>
    </location>
    <ligand>
        <name>Zn(2+)</name>
        <dbReference type="ChEBI" id="CHEBI:29105"/>
        <label>1</label>
    </ligand>
</feature>
<evidence type="ECO:0000256" key="3">
    <source>
        <dbReference type="ARBA" id="ARBA00006759"/>
    </source>
</evidence>
<keyword evidence="6 7" id="KW-0862">Zinc</keyword>
<feature type="domain" description="Metallo-beta-lactamase" evidence="8">
    <location>
        <begin position="13"/>
        <end position="173"/>
    </location>
</feature>
<feature type="binding site" evidence="7">
    <location>
        <position position="115"/>
    </location>
    <ligand>
        <name>Zn(2+)</name>
        <dbReference type="ChEBI" id="CHEBI:29105"/>
        <label>1</label>
    </ligand>
</feature>
<evidence type="ECO:0000256" key="6">
    <source>
        <dbReference type="ARBA" id="ARBA00022833"/>
    </source>
</evidence>
<evidence type="ECO:0000313" key="9">
    <source>
        <dbReference type="EMBL" id="MFC0048115.1"/>
    </source>
</evidence>
<dbReference type="InterPro" id="IPR032282">
    <property type="entry name" value="HAGH_C"/>
</dbReference>
<evidence type="ECO:0000256" key="4">
    <source>
        <dbReference type="ARBA" id="ARBA00022723"/>
    </source>
</evidence>
<dbReference type="InterPro" id="IPR035680">
    <property type="entry name" value="Clx_II_MBL"/>
</dbReference>
<dbReference type="PANTHER" id="PTHR43705:SF1">
    <property type="entry name" value="HYDROXYACYLGLUTATHIONE HYDROLASE GLOB"/>
    <property type="match status" value="1"/>
</dbReference>
<keyword evidence="10" id="KW-1185">Reference proteome</keyword>
<gene>
    <name evidence="7 9" type="primary">gloB</name>
    <name evidence="9" type="ORF">ACFFJP_07410</name>
</gene>
<evidence type="ECO:0000256" key="7">
    <source>
        <dbReference type="HAMAP-Rule" id="MF_01374"/>
    </source>
</evidence>
<feature type="binding site" evidence="7">
    <location>
        <position position="173"/>
    </location>
    <ligand>
        <name>Zn(2+)</name>
        <dbReference type="ChEBI" id="CHEBI:29105"/>
        <label>2</label>
    </ligand>
</feature>